<keyword evidence="9" id="KW-1185">Reference proteome</keyword>
<dbReference type="InterPro" id="IPR051175">
    <property type="entry name" value="CLK_kinases"/>
</dbReference>
<dbReference type="PROSITE" id="PS00107">
    <property type="entry name" value="PROTEIN_KINASE_ATP"/>
    <property type="match status" value="1"/>
</dbReference>
<keyword evidence="3 6" id="KW-0547">Nucleotide-binding</keyword>
<dbReference type="PANTHER" id="PTHR45646">
    <property type="entry name" value="SERINE/THREONINE-PROTEIN KINASE DOA-RELATED"/>
    <property type="match status" value="1"/>
</dbReference>
<keyword evidence="4" id="KW-0418">Kinase</keyword>
<evidence type="ECO:0000256" key="4">
    <source>
        <dbReference type="ARBA" id="ARBA00022777"/>
    </source>
</evidence>
<dbReference type="PROSITE" id="PS50011">
    <property type="entry name" value="PROTEIN_KINASE_DOM"/>
    <property type="match status" value="1"/>
</dbReference>
<feature type="domain" description="Protein kinase" evidence="7">
    <location>
        <begin position="75"/>
        <end position="426"/>
    </location>
</feature>
<dbReference type="RefSeq" id="XP_067479740.1">
    <property type="nucleotide sequence ID" value="XM_067619810.1"/>
</dbReference>
<evidence type="ECO:0000313" key="9">
    <source>
        <dbReference type="Proteomes" id="UP000184499"/>
    </source>
</evidence>
<keyword evidence="5 6" id="KW-0067">ATP-binding</keyword>
<dbReference type="SUPFAM" id="SSF56112">
    <property type="entry name" value="Protein kinase-like (PK-like)"/>
    <property type="match status" value="1"/>
</dbReference>
<feature type="binding site" evidence="6">
    <location>
        <position position="104"/>
    </location>
    <ligand>
        <name>ATP</name>
        <dbReference type="ChEBI" id="CHEBI:30616"/>
    </ligand>
</feature>
<dbReference type="EMBL" id="KV878683">
    <property type="protein sequence ID" value="OJJ72492.1"/>
    <property type="molecule type" value="Genomic_DNA"/>
</dbReference>
<evidence type="ECO:0000256" key="2">
    <source>
        <dbReference type="ARBA" id="ARBA00022679"/>
    </source>
</evidence>
<keyword evidence="1" id="KW-0723">Serine/threonine-protein kinase</keyword>
<dbReference type="InterPro" id="IPR000719">
    <property type="entry name" value="Prot_kinase_dom"/>
</dbReference>
<evidence type="ECO:0000256" key="6">
    <source>
        <dbReference type="PROSITE-ProRule" id="PRU10141"/>
    </source>
</evidence>
<dbReference type="OrthoDB" id="5979581at2759"/>
<dbReference type="PANTHER" id="PTHR45646:SF11">
    <property type="entry name" value="SERINE_THREONINE-PROTEIN KINASE DOA"/>
    <property type="match status" value="1"/>
</dbReference>
<dbReference type="Proteomes" id="UP000184499">
    <property type="component" value="Unassembled WGS sequence"/>
</dbReference>
<organism evidence="8 9">
    <name type="scientific">Aspergillus brasiliensis (strain CBS 101740 / IMI 381727 / IBT 21946)</name>
    <dbReference type="NCBI Taxonomy" id="767769"/>
    <lineage>
        <taxon>Eukaryota</taxon>
        <taxon>Fungi</taxon>
        <taxon>Dikarya</taxon>
        <taxon>Ascomycota</taxon>
        <taxon>Pezizomycotina</taxon>
        <taxon>Eurotiomycetes</taxon>
        <taxon>Eurotiomycetidae</taxon>
        <taxon>Eurotiales</taxon>
        <taxon>Aspergillaceae</taxon>
        <taxon>Aspergillus</taxon>
        <taxon>Aspergillus subgen. Circumdati</taxon>
    </lineage>
</organism>
<dbReference type="OMA" id="HRYRQGG"/>
<evidence type="ECO:0000256" key="1">
    <source>
        <dbReference type="ARBA" id="ARBA00022527"/>
    </source>
</evidence>
<evidence type="ECO:0000256" key="5">
    <source>
        <dbReference type="ARBA" id="ARBA00022840"/>
    </source>
</evidence>
<dbReference type="GO" id="GO:0004674">
    <property type="term" value="F:protein serine/threonine kinase activity"/>
    <property type="evidence" value="ECO:0007669"/>
    <property type="project" value="UniProtKB-KW"/>
</dbReference>
<dbReference type="GO" id="GO:0043484">
    <property type="term" value="P:regulation of RNA splicing"/>
    <property type="evidence" value="ECO:0007669"/>
    <property type="project" value="TreeGrafter"/>
</dbReference>
<dbReference type="GO" id="GO:0005524">
    <property type="term" value="F:ATP binding"/>
    <property type="evidence" value="ECO:0007669"/>
    <property type="project" value="UniProtKB-UniRule"/>
</dbReference>
<name>A0A1L9ULH3_ASPBC</name>
<dbReference type="Gene3D" id="3.30.200.20">
    <property type="entry name" value="Phosphorylase Kinase, domain 1"/>
    <property type="match status" value="1"/>
</dbReference>
<evidence type="ECO:0000256" key="3">
    <source>
        <dbReference type="ARBA" id="ARBA00022741"/>
    </source>
</evidence>
<dbReference type="STRING" id="767769.A0A1L9ULH3"/>
<proteinExistence type="predicted"/>
<sequence>MCVRVYSPLRRRNTISLLSPPPSFTPKHTFFFSYSALHRTVPQYSSPVNAEPLHRYTIGGYHPIILGSFLHSGRYKVLHKLGWGGYSTVWAARDEQERRYVAIKVCVSEKHGKERGHHREIEILKSLGNTLHHVVRMLDHFDIKGPNGIHPCLVLEMLGPSVSDLVEERFADGRLHGSTAKGIAKQALLGLNLLHCRKIAHGDFHIRNLAFTMPEFVSNIPEHKFINLLGKPDIGHVRSNDGRSLGPGMPEYIVRPASLHSRSRPLSNTIKIIDFGESFSQDDVPETLHTPLVVRAPDVVFKDRLDYRVDLWSVGCVLFELFVGQPPFDSFLITPKILVEQMQEITGEALPERWVPLWESMRGEDVNEDRGPSLQEWLEEMYFDGERREDLTRDDIVKLGRIIRKLLRFEPAARASVEEIINYPWFRDE</sequence>
<accession>A0A1L9ULH3</accession>
<evidence type="ECO:0000313" key="8">
    <source>
        <dbReference type="EMBL" id="OJJ72492.1"/>
    </source>
</evidence>
<dbReference type="Pfam" id="PF00069">
    <property type="entry name" value="Pkinase"/>
    <property type="match status" value="2"/>
</dbReference>
<gene>
    <name evidence="8" type="ORF">ASPBRDRAFT_175655</name>
</gene>
<dbReference type="SMART" id="SM00220">
    <property type="entry name" value="S_TKc"/>
    <property type="match status" value="1"/>
</dbReference>
<dbReference type="InterPro" id="IPR017441">
    <property type="entry name" value="Protein_kinase_ATP_BS"/>
</dbReference>
<dbReference type="GO" id="GO:0005634">
    <property type="term" value="C:nucleus"/>
    <property type="evidence" value="ECO:0007669"/>
    <property type="project" value="TreeGrafter"/>
</dbReference>
<reference evidence="9" key="1">
    <citation type="journal article" date="2017" name="Genome Biol.">
        <title>Comparative genomics reveals high biological diversity and specific adaptations in the industrially and medically important fungal genus Aspergillus.</title>
        <authorList>
            <person name="de Vries R.P."/>
            <person name="Riley R."/>
            <person name="Wiebenga A."/>
            <person name="Aguilar-Osorio G."/>
            <person name="Amillis S."/>
            <person name="Uchima C.A."/>
            <person name="Anderluh G."/>
            <person name="Asadollahi M."/>
            <person name="Askin M."/>
            <person name="Barry K."/>
            <person name="Battaglia E."/>
            <person name="Bayram O."/>
            <person name="Benocci T."/>
            <person name="Braus-Stromeyer S.A."/>
            <person name="Caldana C."/>
            <person name="Canovas D."/>
            <person name="Cerqueira G.C."/>
            <person name="Chen F."/>
            <person name="Chen W."/>
            <person name="Choi C."/>
            <person name="Clum A."/>
            <person name="Dos Santos R.A."/>
            <person name="Damasio A.R."/>
            <person name="Diallinas G."/>
            <person name="Emri T."/>
            <person name="Fekete E."/>
            <person name="Flipphi M."/>
            <person name="Freyberg S."/>
            <person name="Gallo A."/>
            <person name="Gournas C."/>
            <person name="Habgood R."/>
            <person name="Hainaut M."/>
            <person name="Harispe M.L."/>
            <person name="Henrissat B."/>
            <person name="Hilden K.S."/>
            <person name="Hope R."/>
            <person name="Hossain A."/>
            <person name="Karabika E."/>
            <person name="Karaffa L."/>
            <person name="Karanyi Z."/>
            <person name="Krasevec N."/>
            <person name="Kuo A."/>
            <person name="Kusch H."/>
            <person name="LaButti K."/>
            <person name="Lagendijk E.L."/>
            <person name="Lapidus A."/>
            <person name="Levasseur A."/>
            <person name="Lindquist E."/>
            <person name="Lipzen A."/>
            <person name="Logrieco A.F."/>
            <person name="MacCabe A."/>
            <person name="Maekelae M.R."/>
            <person name="Malavazi I."/>
            <person name="Melin P."/>
            <person name="Meyer V."/>
            <person name="Mielnichuk N."/>
            <person name="Miskei M."/>
            <person name="Molnar A.P."/>
            <person name="Mule G."/>
            <person name="Ngan C.Y."/>
            <person name="Orejas M."/>
            <person name="Orosz E."/>
            <person name="Ouedraogo J.P."/>
            <person name="Overkamp K.M."/>
            <person name="Park H.-S."/>
            <person name="Perrone G."/>
            <person name="Piumi F."/>
            <person name="Punt P.J."/>
            <person name="Ram A.F."/>
            <person name="Ramon A."/>
            <person name="Rauscher S."/>
            <person name="Record E."/>
            <person name="Riano-Pachon D.M."/>
            <person name="Robert V."/>
            <person name="Roehrig J."/>
            <person name="Ruller R."/>
            <person name="Salamov A."/>
            <person name="Salih N.S."/>
            <person name="Samson R.A."/>
            <person name="Sandor E."/>
            <person name="Sanguinetti M."/>
            <person name="Schuetze T."/>
            <person name="Sepcic K."/>
            <person name="Shelest E."/>
            <person name="Sherlock G."/>
            <person name="Sophianopoulou V."/>
            <person name="Squina F.M."/>
            <person name="Sun H."/>
            <person name="Susca A."/>
            <person name="Todd R.B."/>
            <person name="Tsang A."/>
            <person name="Unkles S.E."/>
            <person name="van de Wiele N."/>
            <person name="van Rossen-Uffink D."/>
            <person name="Oliveira J.V."/>
            <person name="Vesth T.C."/>
            <person name="Visser J."/>
            <person name="Yu J.-H."/>
            <person name="Zhou M."/>
            <person name="Andersen M.R."/>
            <person name="Archer D.B."/>
            <person name="Baker S.E."/>
            <person name="Benoit I."/>
            <person name="Brakhage A.A."/>
            <person name="Braus G.H."/>
            <person name="Fischer R."/>
            <person name="Frisvad J.C."/>
            <person name="Goldman G.H."/>
            <person name="Houbraken J."/>
            <person name="Oakley B."/>
            <person name="Pocsi I."/>
            <person name="Scazzocchio C."/>
            <person name="Seiboth B."/>
            <person name="vanKuyk P.A."/>
            <person name="Wortman J."/>
            <person name="Dyer P.S."/>
            <person name="Grigoriev I.V."/>
        </authorList>
    </citation>
    <scope>NUCLEOTIDE SEQUENCE [LARGE SCALE GENOMIC DNA]</scope>
    <source>
        <strain evidence="9">CBS 101740 / IMI 381727 / IBT 21946</strain>
    </source>
</reference>
<keyword evidence="2" id="KW-0808">Transferase</keyword>
<dbReference type="AlphaFoldDB" id="A0A1L9ULH3"/>
<dbReference type="InterPro" id="IPR011009">
    <property type="entry name" value="Kinase-like_dom_sf"/>
</dbReference>
<dbReference type="GeneID" id="93572298"/>
<dbReference type="Gene3D" id="1.10.510.10">
    <property type="entry name" value="Transferase(Phosphotransferase) domain 1"/>
    <property type="match status" value="1"/>
</dbReference>
<dbReference type="VEuPathDB" id="FungiDB:ASPBRDRAFT_175655"/>
<protein>
    <recommendedName>
        <fullName evidence="7">Protein kinase domain-containing protein</fullName>
    </recommendedName>
</protein>
<evidence type="ECO:0000259" key="7">
    <source>
        <dbReference type="PROSITE" id="PS50011"/>
    </source>
</evidence>